<dbReference type="PANTHER" id="PTHR15157">
    <property type="entry name" value="UV RADIATION RESISTANCE-ASSOCIATED GENE PROTEIN"/>
    <property type="match status" value="1"/>
</dbReference>
<sequence length="461" mass="52601">MQLMCDAKDFHVEIKPIVDEKNQLIEQAEEYLRIKNTTKIHLLLSERSRHERAVATSTQQTRILERECGAVRHKVLQLRNQVERRRTALQNFKNNLKAQHAHRELEHQKELAVVMKKWARTHKMMIGTRRVLINELLSLFDFRPRQPNDETLVICNVTIPTQLVNVSKIDKTELNAAVGHLIHIITFIARYLGIKLPFLLVNNGMYSHAKTTRWKGGKQKHSKMPLYLSDYNLRKYVVGMAMLNYDIAYLCHTQEVEIPTSQVTNSLQNLMLCCKANNLGDRSHTTIFHPVKDRSFSLDFNQVLRLTALRYTQHGTSIIAPEADIALRNEKHFYKISNRPDSDDENGQYRIGIAENYRLHSGDDEHDNHVTPGTSGDDQANENWNIVDVLPTFNESDGEEDEEDLLKDTETGLMSFNGSASSIMPGVLGMMETLGSRSGDMSGIAYTFGLPSFGSRNNKGT</sequence>
<dbReference type="EMBL" id="JAEPQZ010000013">
    <property type="protein sequence ID" value="KAG2174314.1"/>
    <property type="molecule type" value="Genomic_DNA"/>
</dbReference>
<comment type="similarity">
    <text evidence="1">Belongs to the ATG14 family.</text>
</comment>
<dbReference type="GO" id="GO:0032991">
    <property type="term" value="C:protein-containing complex"/>
    <property type="evidence" value="ECO:0007669"/>
    <property type="project" value="UniProtKB-ARBA"/>
</dbReference>
<dbReference type="GO" id="GO:0035493">
    <property type="term" value="P:SNARE complex assembly"/>
    <property type="evidence" value="ECO:0007669"/>
    <property type="project" value="TreeGrafter"/>
</dbReference>
<proteinExistence type="inferred from homology"/>
<evidence type="ECO:0000256" key="3">
    <source>
        <dbReference type="ARBA" id="ARBA00023054"/>
    </source>
</evidence>
<accession>A0A8H7PHU3</accession>
<dbReference type="Pfam" id="PF10186">
    <property type="entry name" value="ATG14"/>
    <property type="match status" value="1"/>
</dbReference>
<keyword evidence="3" id="KW-0175">Coiled coil</keyword>
<evidence type="ECO:0000313" key="6">
    <source>
        <dbReference type="Proteomes" id="UP000654370"/>
    </source>
</evidence>
<dbReference type="GO" id="GO:0000323">
    <property type="term" value="C:lytic vacuole"/>
    <property type="evidence" value="ECO:0007669"/>
    <property type="project" value="TreeGrafter"/>
</dbReference>
<evidence type="ECO:0000256" key="2">
    <source>
        <dbReference type="ARBA" id="ARBA00013807"/>
    </source>
</evidence>
<feature type="compositionally biased region" description="Basic and acidic residues" evidence="4">
    <location>
        <begin position="360"/>
        <end position="369"/>
    </location>
</feature>
<comment type="caution">
    <text evidence="5">The sequence shown here is derived from an EMBL/GenBank/DDBJ whole genome shotgun (WGS) entry which is preliminary data.</text>
</comment>
<name>A0A8H7PHU3_MORIS</name>
<evidence type="ECO:0000256" key="1">
    <source>
        <dbReference type="ARBA" id="ARBA00009574"/>
    </source>
</evidence>
<dbReference type="GO" id="GO:0000149">
    <property type="term" value="F:SNARE binding"/>
    <property type="evidence" value="ECO:0007669"/>
    <property type="project" value="TreeGrafter"/>
</dbReference>
<dbReference type="GO" id="GO:0005768">
    <property type="term" value="C:endosome"/>
    <property type="evidence" value="ECO:0007669"/>
    <property type="project" value="TreeGrafter"/>
</dbReference>
<reference evidence="5" key="1">
    <citation type="submission" date="2020-12" db="EMBL/GenBank/DDBJ databases">
        <title>Metabolic potential, ecology and presence of endohyphal bacteria is reflected in genomic diversity of Mucoromycotina.</title>
        <authorList>
            <person name="Muszewska A."/>
            <person name="Okrasinska A."/>
            <person name="Steczkiewicz K."/>
            <person name="Drgas O."/>
            <person name="Orlowska M."/>
            <person name="Perlinska-Lenart U."/>
            <person name="Aleksandrzak-Piekarczyk T."/>
            <person name="Szatraj K."/>
            <person name="Zielenkiewicz U."/>
            <person name="Pilsyk S."/>
            <person name="Malc E."/>
            <person name="Mieczkowski P."/>
            <person name="Kruszewska J.S."/>
            <person name="Biernat P."/>
            <person name="Pawlowska J."/>
        </authorList>
    </citation>
    <scope>NUCLEOTIDE SEQUENCE</scope>
    <source>
        <strain evidence="5">WA0000067209</strain>
    </source>
</reference>
<dbReference type="Proteomes" id="UP000654370">
    <property type="component" value="Unassembled WGS sequence"/>
</dbReference>
<dbReference type="AlphaFoldDB" id="A0A8H7PHU3"/>
<feature type="compositionally biased region" description="Polar residues" evidence="4">
    <location>
        <begin position="371"/>
        <end position="383"/>
    </location>
</feature>
<feature type="region of interest" description="Disordered" evidence="4">
    <location>
        <begin position="360"/>
        <end position="383"/>
    </location>
</feature>
<protein>
    <recommendedName>
        <fullName evidence="2">Autophagy-related protein 14</fullName>
    </recommendedName>
</protein>
<dbReference type="PANTHER" id="PTHR15157:SF13">
    <property type="entry name" value="AUTOPHAGY-RELATED PROTEIN 14"/>
    <property type="match status" value="1"/>
</dbReference>
<evidence type="ECO:0000313" key="5">
    <source>
        <dbReference type="EMBL" id="KAG2174314.1"/>
    </source>
</evidence>
<gene>
    <name evidence="5" type="ORF">INT43_004337</name>
</gene>
<dbReference type="OrthoDB" id="16772at2759"/>
<organism evidence="5 6">
    <name type="scientific">Mortierella isabellina</name>
    <name type="common">Filamentous fungus</name>
    <name type="synonym">Umbelopsis isabellina</name>
    <dbReference type="NCBI Taxonomy" id="91625"/>
    <lineage>
        <taxon>Eukaryota</taxon>
        <taxon>Fungi</taxon>
        <taxon>Fungi incertae sedis</taxon>
        <taxon>Mucoromycota</taxon>
        <taxon>Mucoromycotina</taxon>
        <taxon>Umbelopsidomycetes</taxon>
        <taxon>Umbelopsidales</taxon>
        <taxon>Umbelopsidaceae</taxon>
        <taxon>Umbelopsis</taxon>
    </lineage>
</organism>
<keyword evidence="6" id="KW-1185">Reference proteome</keyword>
<dbReference type="InterPro" id="IPR018791">
    <property type="entry name" value="UV_resistance/autophagy_Atg14"/>
</dbReference>
<evidence type="ECO:0000256" key="4">
    <source>
        <dbReference type="SAM" id="MobiDB-lite"/>
    </source>
</evidence>